<dbReference type="Gene3D" id="3.40.140.10">
    <property type="entry name" value="Cytidine Deaminase, domain 2"/>
    <property type="match status" value="1"/>
</dbReference>
<dbReference type="GO" id="GO:0008703">
    <property type="term" value="F:5-amino-6-(5-phosphoribosylamino)uracil reductase activity"/>
    <property type="evidence" value="ECO:0007669"/>
    <property type="project" value="InterPro"/>
</dbReference>
<proteinExistence type="predicted"/>
<keyword evidence="5" id="KW-0560">Oxidoreductase</keyword>
<dbReference type="InterPro" id="IPR002734">
    <property type="entry name" value="RibDG_C"/>
</dbReference>
<name>A0A0X8X638_HALHR</name>
<dbReference type="SUPFAM" id="SSF53927">
    <property type="entry name" value="Cytidine deaminase-like"/>
    <property type="match status" value="1"/>
</dbReference>
<gene>
    <name evidence="7" type="ORF">HH1059_22650</name>
</gene>
<dbReference type="InterPro" id="IPR016193">
    <property type="entry name" value="Cytidine_deaminase-like"/>
</dbReference>
<dbReference type="PANTHER" id="PTHR38011:SF7">
    <property type="entry name" value="2,5-DIAMINO-6-RIBOSYLAMINO-4(3H)-PYRIMIDINONE 5'-PHOSPHATE REDUCTASE"/>
    <property type="match status" value="1"/>
</dbReference>
<dbReference type="Proteomes" id="UP000218890">
    <property type="component" value="Chromosome"/>
</dbReference>
<evidence type="ECO:0000256" key="5">
    <source>
        <dbReference type="ARBA" id="ARBA00023002"/>
    </source>
</evidence>
<evidence type="ECO:0000256" key="4">
    <source>
        <dbReference type="ARBA" id="ARBA00022857"/>
    </source>
</evidence>
<dbReference type="SUPFAM" id="SSF53597">
    <property type="entry name" value="Dihydrofolate reductase-like"/>
    <property type="match status" value="1"/>
</dbReference>
<keyword evidence="4" id="KW-0521">NADP</keyword>
<dbReference type="InterPro" id="IPR011549">
    <property type="entry name" value="RibD_C"/>
</dbReference>
<evidence type="ECO:0000313" key="8">
    <source>
        <dbReference type="Proteomes" id="UP000218890"/>
    </source>
</evidence>
<comment type="pathway">
    <text evidence="1">Cofactor biosynthesis; riboflavin biosynthesis; 5-amino-6-(D-ribitylamino)uracil from GTP: step 2/4.</text>
</comment>
<reference evidence="7" key="1">
    <citation type="submission" date="2016-02" db="EMBL/GenBank/DDBJ databases">
        <title>Halorhodospira halochloris DSM-1059 complete genome, version 2.</title>
        <authorList>
            <person name="Tsukatani Y."/>
        </authorList>
    </citation>
    <scope>NUCLEOTIDE SEQUENCE</scope>
    <source>
        <strain evidence="7">DSM 1059</strain>
    </source>
</reference>
<keyword evidence="8" id="KW-1185">Reference proteome</keyword>
<protein>
    <submittedName>
        <fullName evidence="7">Diaminohydroxyphosphoribosylaminopyrimidine deaminase</fullName>
    </submittedName>
</protein>
<comment type="pathway">
    <text evidence="2">Cofactor biosynthesis; riboflavin biosynthesis; 5-amino-6-(D-ribitylamino)uracil from GTP: step 3/4.</text>
</comment>
<dbReference type="Gene3D" id="3.40.430.10">
    <property type="entry name" value="Dihydrofolate Reductase, subunit A"/>
    <property type="match status" value="1"/>
</dbReference>
<dbReference type="UniPathway" id="UPA00275">
    <property type="reaction ID" value="UER00401"/>
</dbReference>
<dbReference type="GO" id="GO:0050661">
    <property type="term" value="F:NADP binding"/>
    <property type="evidence" value="ECO:0007669"/>
    <property type="project" value="InterPro"/>
</dbReference>
<dbReference type="PANTHER" id="PTHR38011">
    <property type="entry name" value="DIHYDROFOLATE REDUCTASE FAMILY PROTEIN (AFU_ORTHOLOGUE AFUA_8G06820)"/>
    <property type="match status" value="1"/>
</dbReference>
<evidence type="ECO:0000313" key="7">
    <source>
        <dbReference type="EMBL" id="BAU56332.2"/>
    </source>
</evidence>
<dbReference type="InterPro" id="IPR050765">
    <property type="entry name" value="Riboflavin_Biosynth_HTPR"/>
</dbReference>
<dbReference type="InterPro" id="IPR004794">
    <property type="entry name" value="Eubact_RibD"/>
</dbReference>
<feature type="domain" description="Bacterial bifunctional deaminase-reductase C-terminal" evidence="6">
    <location>
        <begin position="60"/>
        <end position="270"/>
    </location>
</feature>
<dbReference type="GO" id="GO:0009231">
    <property type="term" value="P:riboflavin biosynthetic process"/>
    <property type="evidence" value="ECO:0007669"/>
    <property type="project" value="UniProtKB-UniPathway"/>
</dbReference>
<dbReference type="AlphaFoldDB" id="A0A0X8X638"/>
<evidence type="ECO:0000256" key="1">
    <source>
        <dbReference type="ARBA" id="ARBA00004882"/>
    </source>
</evidence>
<evidence type="ECO:0000259" key="6">
    <source>
        <dbReference type="Pfam" id="PF01872"/>
    </source>
</evidence>
<dbReference type="EMBL" id="AP017372">
    <property type="protein sequence ID" value="BAU56332.2"/>
    <property type="molecule type" value="Genomic_DNA"/>
</dbReference>
<sequence length="277" mass="30046">MINAGIRRVVVGHVDPSCQVAGRGIERLRQAGLEVETGVLEQEAVSLNRGFLRRVETGMPWVTVKLAASIDGRTALASGESRWITSAAARYDVHRLRGEAAAILSSSATVKRDDPLLNTRLEPPLDDAQQPLRVILDPLLKLSTKAKLFSVSAPVLIFHGEAAQQADRARLEAAGVELAEVPMAGNRRLDLGAVLSELGEREINSVWVEAGATMAGAWLDSRLLDELIVYLAPCLLGEAAQPLLQIGELTSMDQRRDLSITDVRRVGEEIRVTAQPR</sequence>
<dbReference type="Pfam" id="PF01872">
    <property type="entry name" value="RibD_C"/>
    <property type="match status" value="1"/>
</dbReference>
<dbReference type="GO" id="GO:0008835">
    <property type="term" value="F:diaminohydroxyphosphoribosylaminopyrimidine deaminase activity"/>
    <property type="evidence" value="ECO:0007669"/>
    <property type="project" value="InterPro"/>
</dbReference>
<organism evidence="7 8">
    <name type="scientific">Halorhodospira halochloris</name>
    <name type="common">Ectothiorhodospira halochloris</name>
    <dbReference type="NCBI Taxonomy" id="1052"/>
    <lineage>
        <taxon>Bacteria</taxon>
        <taxon>Pseudomonadati</taxon>
        <taxon>Pseudomonadota</taxon>
        <taxon>Gammaproteobacteria</taxon>
        <taxon>Chromatiales</taxon>
        <taxon>Ectothiorhodospiraceae</taxon>
        <taxon>Halorhodospira</taxon>
    </lineage>
</organism>
<evidence type="ECO:0000256" key="3">
    <source>
        <dbReference type="ARBA" id="ARBA00022619"/>
    </source>
</evidence>
<evidence type="ECO:0000256" key="2">
    <source>
        <dbReference type="ARBA" id="ARBA00004910"/>
    </source>
</evidence>
<dbReference type="KEGG" id="hhk:HH1059_22650"/>
<accession>A0A0X8X638</accession>
<dbReference type="InterPro" id="IPR024072">
    <property type="entry name" value="DHFR-like_dom_sf"/>
</dbReference>
<dbReference type="NCBIfam" id="TIGR00326">
    <property type="entry name" value="eubact_ribD"/>
    <property type="match status" value="1"/>
</dbReference>
<keyword evidence="3" id="KW-0686">Riboflavin biosynthesis</keyword>
<dbReference type="NCBIfam" id="TIGR00227">
    <property type="entry name" value="ribD_Cterm"/>
    <property type="match status" value="1"/>
</dbReference>